<keyword evidence="5 12" id="KW-0138">CF(0)</keyword>
<evidence type="ECO:0000256" key="9">
    <source>
        <dbReference type="ARBA" id="ARBA00023065"/>
    </source>
</evidence>
<evidence type="ECO:0000256" key="5">
    <source>
        <dbReference type="ARBA" id="ARBA00022547"/>
    </source>
</evidence>
<keyword evidence="6 12" id="KW-0812">Transmembrane</keyword>
<evidence type="ECO:0000256" key="2">
    <source>
        <dbReference type="ARBA" id="ARBA00008892"/>
    </source>
</evidence>
<comment type="similarity">
    <text evidence="2 12">Belongs to the ATPase protein 8 family.</text>
</comment>
<evidence type="ECO:0000256" key="12">
    <source>
        <dbReference type="RuleBase" id="RU003661"/>
    </source>
</evidence>
<evidence type="ECO:0000313" key="14">
    <source>
        <dbReference type="EMBL" id="AKQ08891.1"/>
    </source>
</evidence>
<evidence type="ECO:0000256" key="6">
    <source>
        <dbReference type="ARBA" id="ARBA00022692"/>
    </source>
</evidence>
<keyword evidence="7 12" id="KW-0375">Hydrogen ion transport</keyword>
<evidence type="ECO:0000256" key="13">
    <source>
        <dbReference type="SAM" id="Phobius"/>
    </source>
</evidence>
<proteinExistence type="inferred from homology"/>
<evidence type="ECO:0000256" key="1">
    <source>
        <dbReference type="ARBA" id="ARBA00004304"/>
    </source>
</evidence>
<dbReference type="GO" id="GO:0015986">
    <property type="term" value="P:proton motive force-driven ATP synthesis"/>
    <property type="evidence" value="ECO:0007669"/>
    <property type="project" value="InterPro"/>
</dbReference>
<evidence type="ECO:0000256" key="7">
    <source>
        <dbReference type="ARBA" id="ARBA00022781"/>
    </source>
</evidence>
<dbReference type="GO" id="GO:0045259">
    <property type="term" value="C:proton-transporting ATP synthase complex"/>
    <property type="evidence" value="ECO:0007669"/>
    <property type="project" value="UniProtKB-KW"/>
</dbReference>
<evidence type="ECO:0000313" key="15">
    <source>
        <dbReference type="EMBL" id="QHF17716.1"/>
    </source>
</evidence>
<feature type="transmembrane region" description="Helical" evidence="13">
    <location>
        <begin position="12"/>
        <end position="32"/>
    </location>
</feature>
<organism evidence="14">
    <name type="scientific">Vespa basalis</name>
    <name type="common">Hornet</name>
    <dbReference type="NCBI Taxonomy" id="7444"/>
    <lineage>
        <taxon>Eukaryota</taxon>
        <taxon>Metazoa</taxon>
        <taxon>Ecdysozoa</taxon>
        <taxon>Arthropoda</taxon>
        <taxon>Hexapoda</taxon>
        <taxon>Insecta</taxon>
        <taxon>Pterygota</taxon>
        <taxon>Neoptera</taxon>
        <taxon>Endopterygota</taxon>
        <taxon>Hymenoptera</taxon>
        <taxon>Apocrita</taxon>
        <taxon>Aculeata</taxon>
        <taxon>Vespoidea</taxon>
        <taxon>Vespidae</taxon>
        <taxon>Vespinae</taxon>
        <taxon>Vespa</taxon>
    </lineage>
</organism>
<keyword evidence="10 12" id="KW-0496">Mitochondrion</keyword>
<evidence type="ECO:0000256" key="3">
    <source>
        <dbReference type="ARBA" id="ARBA00011291"/>
    </source>
</evidence>
<dbReference type="InterPro" id="IPR001421">
    <property type="entry name" value="ATP8_metazoa"/>
</dbReference>
<accession>A0A0U2DVS3</accession>
<dbReference type="GO" id="GO:0015078">
    <property type="term" value="F:proton transmembrane transporter activity"/>
    <property type="evidence" value="ECO:0007669"/>
    <property type="project" value="InterPro"/>
</dbReference>
<name>A0A0U2DVS3_VESBA</name>
<keyword evidence="9 12" id="KW-0406">Ion transport</keyword>
<reference evidence="15" key="2">
    <citation type="journal article" date="2019" name="Mitochondrial DNA Part B Resour">
        <title>The complete mitochondrial genome of a dangerous wasp Vespa basalis (Hymenoptera, Vespidae) and phylogenetic analysis.</title>
        <authorList>
            <person name="Zhao M."/>
            <person name="Wang C.-Y."/>
            <person name="Wang J.-D."/>
            <person name="He Z."/>
            <person name="Feng Y."/>
        </authorList>
    </citation>
    <scope>NUCLEOTIDE SEQUENCE</scope>
</reference>
<dbReference type="GO" id="GO:0031966">
    <property type="term" value="C:mitochondrial membrane"/>
    <property type="evidence" value="ECO:0007669"/>
    <property type="project" value="UniProtKB-SubCell"/>
</dbReference>
<comment type="subunit">
    <text evidence="3">F-type ATPases have 2 components, CF(1) - the catalytic core - and CF(0) - the membrane proton channel.</text>
</comment>
<evidence type="ECO:0000256" key="10">
    <source>
        <dbReference type="ARBA" id="ARBA00023128"/>
    </source>
</evidence>
<geneLocation type="mitochondrion" evidence="14"/>
<comment type="subcellular location">
    <subcellularLocation>
        <location evidence="1 12">Mitochondrion membrane</location>
        <topology evidence="1 12">Single-pass membrane protein</topology>
    </subcellularLocation>
</comment>
<reference evidence="14" key="1">
    <citation type="journal article" date="2015" name="Roy. Soc. Open Sci.">
        <title>Phylogenetic tests reject Emery's rule in the evolution of social parasitism in yellowjackets and hornets (Hymenoptera: Vespidae, Vespinae).</title>
        <authorList>
            <person name="Lopez-Osorio F."/>
            <person name="Perrard A."/>
            <person name="Pickett K.M."/>
            <person name="Carpenter J.M."/>
            <person name="Agnarsson I."/>
        </authorList>
    </citation>
    <scope>NUCLEOTIDE SEQUENCE</scope>
    <source>
        <strain evidence="14">KMP147</strain>
    </source>
</reference>
<evidence type="ECO:0000256" key="4">
    <source>
        <dbReference type="ARBA" id="ARBA00022448"/>
    </source>
</evidence>
<keyword evidence="4 12" id="KW-0813">Transport</keyword>
<keyword evidence="8 13" id="KW-1133">Transmembrane helix</keyword>
<dbReference type="EMBL" id="MK440075">
    <property type="protein sequence ID" value="QHF17716.1"/>
    <property type="molecule type" value="Genomic_DNA"/>
</dbReference>
<keyword evidence="11 13" id="KW-0472">Membrane</keyword>
<dbReference type="EMBL" id="KT273467">
    <property type="protein sequence ID" value="AKQ08891.1"/>
    <property type="molecule type" value="Genomic_DNA"/>
</dbReference>
<protein>
    <recommendedName>
        <fullName evidence="12">ATP synthase complex subunit 8</fullName>
    </recommendedName>
</protein>
<evidence type="ECO:0000256" key="8">
    <source>
        <dbReference type="ARBA" id="ARBA00022989"/>
    </source>
</evidence>
<sequence>MPQLSPLKWFNLFIIIISLSILIMIKMNFFFINKLTNKKYINYNLPSQMKWKI</sequence>
<dbReference type="AlphaFoldDB" id="A0A0U2DVS3"/>
<gene>
    <name evidence="14" type="primary">ATP8</name>
</gene>
<evidence type="ECO:0000256" key="11">
    <source>
        <dbReference type="ARBA" id="ARBA00023136"/>
    </source>
</evidence>
<dbReference type="Pfam" id="PF00895">
    <property type="entry name" value="ATP-synt_8"/>
    <property type="match status" value="1"/>
</dbReference>